<gene>
    <name evidence="2" type="ORF">E5352_13465</name>
</gene>
<dbReference type="Proteomes" id="UP000306631">
    <property type="component" value="Unassembled WGS sequence"/>
</dbReference>
<dbReference type="AlphaFoldDB" id="A0A4S2CXC3"/>
<keyword evidence="1" id="KW-0812">Transmembrane</keyword>
<keyword evidence="1" id="KW-0472">Membrane</keyword>
<organism evidence="2 3">
    <name type="scientific">Stenotrophomonas maltophilia</name>
    <name type="common">Pseudomonas maltophilia</name>
    <name type="synonym">Xanthomonas maltophilia</name>
    <dbReference type="NCBI Taxonomy" id="40324"/>
    <lineage>
        <taxon>Bacteria</taxon>
        <taxon>Pseudomonadati</taxon>
        <taxon>Pseudomonadota</taxon>
        <taxon>Gammaproteobacteria</taxon>
        <taxon>Lysobacterales</taxon>
        <taxon>Lysobacteraceae</taxon>
        <taxon>Stenotrophomonas</taxon>
        <taxon>Stenotrophomonas maltophilia group</taxon>
    </lineage>
</organism>
<dbReference type="EMBL" id="SRYW01000011">
    <property type="protein sequence ID" value="TGY33211.1"/>
    <property type="molecule type" value="Genomic_DNA"/>
</dbReference>
<accession>A0A4S2CXC3</accession>
<sequence length="118" mass="12380">MNIGATTAVTTAVNATIIAVIQAQRRKVLAHFNDRQALSPERAVPTAGLEPALHSTLTQLRAQGIIKDAGDAYAYLDAEALLAYEKKTAKGGRTALMVMVPILVALAVAIVVAITSSR</sequence>
<feature type="transmembrane region" description="Helical" evidence="1">
    <location>
        <begin position="95"/>
        <end position="115"/>
    </location>
</feature>
<comment type="caution">
    <text evidence="2">The sequence shown here is derived from an EMBL/GenBank/DDBJ whole genome shotgun (WGS) entry which is preliminary data.</text>
</comment>
<evidence type="ECO:0000313" key="3">
    <source>
        <dbReference type="Proteomes" id="UP000306631"/>
    </source>
</evidence>
<dbReference type="RefSeq" id="WP_136005783.1">
    <property type="nucleotide sequence ID" value="NZ_SRYW01000011.1"/>
</dbReference>
<name>A0A4S2CXC3_STEMA</name>
<keyword evidence="1" id="KW-1133">Transmembrane helix</keyword>
<protein>
    <recommendedName>
        <fullName evidence="4">Transmembrane protein</fullName>
    </recommendedName>
</protein>
<evidence type="ECO:0000256" key="1">
    <source>
        <dbReference type="SAM" id="Phobius"/>
    </source>
</evidence>
<reference evidence="2 3" key="1">
    <citation type="submission" date="2019-04" db="EMBL/GenBank/DDBJ databases">
        <title>Microbes associate with the intestines of laboratory mice.</title>
        <authorList>
            <person name="Navarre W."/>
            <person name="Wong E."/>
            <person name="Huang K."/>
            <person name="Tropini C."/>
            <person name="Ng K."/>
            <person name="Yu B."/>
        </authorList>
    </citation>
    <scope>NUCLEOTIDE SEQUENCE [LARGE SCALE GENOMIC DNA]</scope>
    <source>
        <strain evidence="2 3">NM62_B4-13</strain>
    </source>
</reference>
<evidence type="ECO:0008006" key="4">
    <source>
        <dbReference type="Google" id="ProtNLM"/>
    </source>
</evidence>
<evidence type="ECO:0000313" key="2">
    <source>
        <dbReference type="EMBL" id="TGY33211.1"/>
    </source>
</evidence>
<proteinExistence type="predicted"/>